<protein>
    <submittedName>
        <fullName evidence="1">Uncharacterized protein</fullName>
    </submittedName>
</protein>
<keyword evidence="2" id="KW-1185">Reference proteome</keyword>
<organism evidence="1 2">
    <name type="scientific">Neurospora tetraspora</name>
    <dbReference type="NCBI Taxonomy" id="94610"/>
    <lineage>
        <taxon>Eukaryota</taxon>
        <taxon>Fungi</taxon>
        <taxon>Dikarya</taxon>
        <taxon>Ascomycota</taxon>
        <taxon>Pezizomycotina</taxon>
        <taxon>Sordariomycetes</taxon>
        <taxon>Sordariomycetidae</taxon>
        <taxon>Sordariales</taxon>
        <taxon>Sordariaceae</taxon>
        <taxon>Neurospora</taxon>
    </lineage>
</organism>
<sequence length="54" mass="5935">MLPTTGAGGGVPQSDRVPWLRISETSAPCPTVPASSKWKRYVSMCKQERKDTLE</sequence>
<reference evidence="1" key="1">
    <citation type="journal article" date="2023" name="Mol. Phylogenet. Evol.">
        <title>Genome-scale phylogeny and comparative genomics of the fungal order Sordariales.</title>
        <authorList>
            <person name="Hensen N."/>
            <person name="Bonometti L."/>
            <person name="Westerberg I."/>
            <person name="Brannstrom I.O."/>
            <person name="Guillou S."/>
            <person name="Cros-Aarteil S."/>
            <person name="Calhoun S."/>
            <person name="Haridas S."/>
            <person name="Kuo A."/>
            <person name="Mondo S."/>
            <person name="Pangilinan J."/>
            <person name="Riley R."/>
            <person name="LaButti K."/>
            <person name="Andreopoulos B."/>
            <person name="Lipzen A."/>
            <person name="Chen C."/>
            <person name="Yan M."/>
            <person name="Daum C."/>
            <person name="Ng V."/>
            <person name="Clum A."/>
            <person name="Steindorff A."/>
            <person name="Ohm R.A."/>
            <person name="Martin F."/>
            <person name="Silar P."/>
            <person name="Natvig D.O."/>
            <person name="Lalanne C."/>
            <person name="Gautier V."/>
            <person name="Ament-Velasquez S.L."/>
            <person name="Kruys A."/>
            <person name="Hutchinson M.I."/>
            <person name="Powell A.J."/>
            <person name="Barry K."/>
            <person name="Miller A.N."/>
            <person name="Grigoriev I.V."/>
            <person name="Debuchy R."/>
            <person name="Gladieux P."/>
            <person name="Hiltunen Thoren M."/>
            <person name="Johannesson H."/>
        </authorList>
    </citation>
    <scope>NUCLEOTIDE SEQUENCE</scope>
    <source>
        <strain evidence="1">CBS 560.94</strain>
    </source>
</reference>
<accession>A0AAE0JL39</accession>
<evidence type="ECO:0000313" key="1">
    <source>
        <dbReference type="EMBL" id="KAK3351647.1"/>
    </source>
</evidence>
<dbReference type="GeneID" id="87860949"/>
<dbReference type="AlphaFoldDB" id="A0AAE0JL39"/>
<feature type="non-terminal residue" evidence="1">
    <location>
        <position position="54"/>
    </location>
</feature>
<evidence type="ECO:0000313" key="2">
    <source>
        <dbReference type="Proteomes" id="UP001278500"/>
    </source>
</evidence>
<name>A0AAE0JL39_9PEZI</name>
<proteinExistence type="predicted"/>
<reference evidence="1" key="2">
    <citation type="submission" date="2023-06" db="EMBL/GenBank/DDBJ databases">
        <authorList>
            <consortium name="Lawrence Berkeley National Laboratory"/>
            <person name="Haridas S."/>
            <person name="Hensen N."/>
            <person name="Bonometti L."/>
            <person name="Westerberg I."/>
            <person name="Brannstrom I.O."/>
            <person name="Guillou S."/>
            <person name="Cros-Aarteil S."/>
            <person name="Calhoun S."/>
            <person name="Kuo A."/>
            <person name="Mondo S."/>
            <person name="Pangilinan J."/>
            <person name="Riley R."/>
            <person name="Labutti K."/>
            <person name="Andreopoulos B."/>
            <person name="Lipzen A."/>
            <person name="Chen C."/>
            <person name="Yanf M."/>
            <person name="Daum C."/>
            <person name="Ng V."/>
            <person name="Clum A."/>
            <person name="Steindorff A."/>
            <person name="Ohm R."/>
            <person name="Martin F."/>
            <person name="Silar P."/>
            <person name="Natvig D."/>
            <person name="Lalanne C."/>
            <person name="Gautier V."/>
            <person name="Ament-Velasquez S.L."/>
            <person name="Kruys A."/>
            <person name="Hutchinson M.I."/>
            <person name="Powell A.J."/>
            <person name="Barry K."/>
            <person name="Miller A.N."/>
            <person name="Grigoriev I.V."/>
            <person name="Debuchy R."/>
            <person name="Gladieux P."/>
            <person name="Thoren M.H."/>
            <person name="Johannesson H."/>
        </authorList>
    </citation>
    <scope>NUCLEOTIDE SEQUENCE</scope>
    <source>
        <strain evidence="1">CBS 560.94</strain>
    </source>
</reference>
<comment type="caution">
    <text evidence="1">The sequence shown here is derived from an EMBL/GenBank/DDBJ whole genome shotgun (WGS) entry which is preliminary data.</text>
</comment>
<dbReference type="RefSeq" id="XP_062684942.1">
    <property type="nucleotide sequence ID" value="XM_062823795.1"/>
</dbReference>
<dbReference type="Proteomes" id="UP001278500">
    <property type="component" value="Unassembled WGS sequence"/>
</dbReference>
<dbReference type="EMBL" id="JAUEPP010000002">
    <property type="protein sequence ID" value="KAK3351647.1"/>
    <property type="molecule type" value="Genomic_DNA"/>
</dbReference>
<gene>
    <name evidence="1" type="ORF">B0H65DRAFT_402976</name>
</gene>